<feature type="transmembrane region" description="Helical" evidence="3">
    <location>
        <begin position="138"/>
        <end position="163"/>
    </location>
</feature>
<name>A0A1Y5P0Z0_9MICO</name>
<dbReference type="InterPro" id="IPR000462">
    <property type="entry name" value="CDP-OH_P_trans"/>
</dbReference>
<feature type="transmembrane region" description="Helical" evidence="3">
    <location>
        <begin position="35"/>
        <end position="65"/>
    </location>
</feature>
<comment type="similarity">
    <text evidence="2">Belongs to the CDP-alcohol phosphatidyltransferase class-I family.</text>
</comment>
<accession>A0A1Y5P0Z0</accession>
<evidence type="ECO:0000313" key="4">
    <source>
        <dbReference type="EMBL" id="SBS71230.1"/>
    </source>
</evidence>
<dbReference type="GO" id="GO:0008654">
    <property type="term" value="P:phospholipid biosynthetic process"/>
    <property type="evidence" value="ECO:0007669"/>
    <property type="project" value="InterPro"/>
</dbReference>
<evidence type="ECO:0000256" key="1">
    <source>
        <dbReference type="ARBA" id="ARBA00022679"/>
    </source>
</evidence>
<reference evidence="4" key="1">
    <citation type="submission" date="2016-03" db="EMBL/GenBank/DDBJ databases">
        <authorList>
            <person name="Ploux O."/>
        </authorList>
    </citation>
    <scope>NUCLEOTIDE SEQUENCE</scope>
    <source>
        <strain evidence="4">UC1</strain>
    </source>
</reference>
<evidence type="ECO:0000256" key="3">
    <source>
        <dbReference type="SAM" id="Phobius"/>
    </source>
</evidence>
<sequence length="247" mass="26096">MSEFHEAIGRLAAAQKSSIGAPAYSRFVNRPLGRILAAGAYTIGLSPTQVTLISAAATGLGIVAIASIDPTWWSALLVSLLLVLGYALDSADGQVARLTGTGSLAGEWLDHFFDATKQATLHAAVLVSWFRFFDLAELWLLVPIVFGAVASVFFFGVVGADFLRRINRLQRPGTAAQPAAGQTSTLYSLAVVPADYGLLCIVFLALWVQPLFVALYAALAAINLALLAASAVRWYGSIRRAEAEGAA</sequence>
<dbReference type="GO" id="GO:0016020">
    <property type="term" value="C:membrane"/>
    <property type="evidence" value="ECO:0007669"/>
    <property type="project" value="InterPro"/>
</dbReference>
<gene>
    <name evidence="4" type="ORF">MIPYR_100066</name>
</gene>
<evidence type="ECO:0008006" key="5">
    <source>
        <dbReference type="Google" id="ProtNLM"/>
    </source>
</evidence>
<proteinExistence type="inferred from homology"/>
<organism evidence="4">
    <name type="scientific">uncultured Microbacterium sp</name>
    <dbReference type="NCBI Taxonomy" id="191216"/>
    <lineage>
        <taxon>Bacteria</taxon>
        <taxon>Bacillati</taxon>
        <taxon>Actinomycetota</taxon>
        <taxon>Actinomycetes</taxon>
        <taxon>Micrococcales</taxon>
        <taxon>Microbacteriaceae</taxon>
        <taxon>Microbacterium</taxon>
        <taxon>environmental samples</taxon>
    </lineage>
</organism>
<dbReference type="PROSITE" id="PS00379">
    <property type="entry name" value="CDP_ALCOHOL_P_TRANSF"/>
    <property type="match status" value="1"/>
</dbReference>
<dbReference type="Gene3D" id="1.20.120.1760">
    <property type="match status" value="1"/>
</dbReference>
<keyword evidence="1 2" id="KW-0808">Transferase</keyword>
<dbReference type="RefSeq" id="WP_295574111.1">
    <property type="nucleotide sequence ID" value="NZ_FLQR01000002.1"/>
</dbReference>
<dbReference type="AlphaFoldDB" id="A0A1Y5P0Z0"/>
<dbReference type="InterPro" id="IPR048254">
    <property type="entry name" value="CDP_ALCOHOL_P_TRANSF_CS"/>
</dbReference>
<feature type="transmembrane region" description="Helical" evidence="3">
    <location>
        <begin position="184"/>
        <end position="207"/>
    </location>
</feature>
<keyword evidence="3" id="KW-1133">Transmembrane helix</keyword>
<keyword evidence="3" id="KW-0472">Membrane</keyword>
<protein>
    <recommendedName>
        <fullName evidence="5">CDP-alcohol phosphatidyltransferase</fullName>
    </recommendedName>
</protein>
<dbReference type="Pfam" id="PF01066">
    <property type="entry name" value="CDP-OH_P_transf"/>
    <property type="match status" value="1"/>
</dbReference>
<dbReference type="EMBL" id="FLQR01000002">
    <property type="protein sequence ID" value="SBS71230.1"/>
    <property type="molecule type" value="Genomic_DNA"/>
</dbReference>
<keyword evidence="3" id="KW-0812">Transmembrane</keyword>
<feature type="transmembrane region" description="Helical" evidence="3">
    <location>
        <begin position="213"/>
        <end position="232"/>
    </location>
</feature>
<dbReference type="InterPro" id="IPR043130">
    <property type="entry name" value="CDP-OH_PTrfase_TM_dom"/>
</dbReference>
<dbReference type="GO" id="GO:0016780">
    <property type="term" value="F:phosphotransferase activity, for other substituted phosphate groups"/>
    <property type="evidence" value="ECO:0007669"/>
    <property type="project" value="InterPro"/>
</dbReference>
<evidence type="ECO:0000256" key="2">
    <source>
        <dbReference type="RuleBase" id="RU003750"/>
    </source>
</evidence>